<evidence type="ECO:0000313" key="8">
    <source>
        <dbReference type="Proteomes" id="UP001500889"/>
    </source>
</evidence>
<organism evidence="7 8">
    <name type="scientific">Drosophila madeirensis</name>
    <name type="common">Fruit fly</name>
    <dbReference type="NCBI Taxonomy" id="30013"/>
    <lineage>
        <taxon>Eukaryota</taxon>
        <taxon>Metazoa</taxon>
        <taxon>Ecdysozoa</taxon>
        <taxon>Arthropoda</taxon>
        <taxon>Hexapoda</taxon>
        <taxon>Insecta</taxon>
        <taxon>Pterygota</taxon>
        <taxon>Neoptera</taxon>
        <taxon>Endopterygota</taxon>
        <taxon>Diptera</taxon>
        <taxon>Brachycera</taxon>
        <taxon>Muscomorpha</taxon>
        <taxon>Ephydroidea</taxon>
        <taxon>Drosophilidae</taxon>
        <taxon>Drosophila</taxon>
        <taxon>Sophophora</taxon>
    </lineage>
</organism>
<dbReference type="InterPro" id="IPR025799">
    <property type="entry name" value="Arg_MeTrfase"/>
</dbReference>
<evidence type="ECO:0000256" key="3">
    <source>
        <dbReference type="ARBA" id="ARBA00022691"/>
    </source>
</evidence>
<dbReference type="PANTHER" id="PTHR11006">
    <property type="entry name" value="PROTEIN ARGININE N-METHYLTRANSFERASE"/>
    <property type="match status" value="1"/>
</dbReference>
<sequence length="348" mass="39595">MEQDNEEQFLQRFSQISFSYKAFIEFMIDQEVIILDDVVMTAFRDAIRSQRNAEIFAGATVLEVGCGSALLSMLVAKQGAARVFAVDSGDVAQVARQLVRRNGLDSVIEVIQGDIRELQLPPIDVIVSKWMGACLVYSSALDQVIFARDKWLKPKGCIFPNTARLYLSVAEDRQVEPPRHYWSRFAGLNLSHAASIVQRLPKVGRVRERQLVSEPQQIWQMDVRTIKREQLSFSVPFKLQLQRQEIIDLFVVHFDFGFPGGAPEELVSTRPCAPSTHWQQTLFHIDQLVPIRMGDTIAGTFAVSRAANHLDFDIDWSCCNKLVKIKRHKQIFRMGGEGKEKPRSMDEE</sequence>
<accession>A0AAU9FIN6</accession>
<evidence type="ECO:0000256" key="1">
    <source>
        <dbReference type="ARBA" id="ARBA00022603"/>
    </source>
</evidence>
<protein>
    <submittedName>
        <fullName evidence="7">Protein arginine N-methyltransferase 8-like</fullName>
    </submittedName>
</protein>
<keyword evidence="2 4" id="KW-0808">Transferase</keyword>
<proteinExistence type="predicted"/>
<dbReference type="EMBL" id="AP029264">
    <property type="protein sequence ID" value="BFF95623.1"/>
    <property type="molecule type" value="Genomic_DNA"/>
</dbReference>
<dbReference type="PANTHER" id="PTHR11006:SF53">
    <property type="entry name" value="PROTEIN ARGININE N-METHYLTRANSFERASE 3"/>
    <property type="match status" value="1"/>
</dbReference>
<keyword evidence="3 4" id="KW-0949">S-adenosyl-L-methionine</keyword>
<evidence type="ECO:0000259" key="5">
    <source>
        <dbReference type="Pfam" id="PF13649"/>
    </source>
</evidence>
<dbReference type="CDD" id="cd02440">
    <property type="entry name" value="AdoMet_MTases"/>
    <property type="match status" value="1"/>
</dbReference>
<dbReference type="InterPro" id="IPR041698">
    <property type="entry name" value="Methyltransf_25"/>
</dbReference>
<dbReference type="Gene3D" id="2.70.160.11">
    <property type="entry name" value="Hnrnp arginine n-methyltransferase1"/>
    <property type="match status" value="1"/>
</dbReference>
<dbReference type="Pfam" id="PF13649">
    <property type="entry name" value="Methyltransf_25"/>
    <property type="match status" value="1"/>
</dbReference>
<dbReference type="GO" id="GO:0042054">
    <property type="term" value="F:histone methyltransferase activity"/>
    <property type="evidence" value="ECO:0007669"/>
    <property type="project" value="TreeGrafter"/>
</dbReference>
<keyword evidence="1 4" id="KW-0489">Methyltransferase</keyword>
<dbReference type="AlphaFoldDB" id="A0AAU9FIN6"/>
<reference evidence="7 8" key="1">
    <citation type="submission" date="2024-02" db="EMBL/GenBank/DDBJ databases">
        <title>A chromosome-level genome assembly of Drosophila madeirensis, a fruit fly species endemic to Madeira island.</title>
        <authorList>
            <person name="Tomihara K."/>
            <person name="Llopart A."/>
            <person name="Yamamoto D."/>
        </authorList>
    </citation>
    <scope>NUCLEOTIDE SEQUENCE [LARGE SCALE GENOMIC DNA]</scope>
    <source>
        <strain evidence="7 8">RF1</strain>
    </source>
</reference>
<feature type="domain" description="Protein arginine N-methyltransferase" evidence="6">
    <location>
        <begin position="162"/>
        <end position="318"/>
    </location>
</feature>
<dbReference type="Pfam" id="PF22528">
    <property type="entry name" value="PRMT_C"/>
    <property type="match status" value="1"/>
</dbReference>
<dbReference type="GO" id="GO:0016274">
    <property type="term" value="F:protein-arginine N-methyltransferase activity"/>
    <property type="evidence" value="ECO:0007669"/>
    <property type="project" value="InterPro"/>
</dbReference>
<dbReference type="GO" id="GO:0032259">
    <property type="term" value="P:methylation"/>
    <property type="evidence" value="ECO:0007669"/>
    <property type="project" value="UniProtKB-KW"/>
</dbReference>
<evidence type="ECO:0000256" key="4">
    <source>
        <dbReference type="PROSITE-ProRule" id="PRU01015"/>
    </source>
</evidence>
<evidence type="ECO:0000256" key="2">
    <source>
        <dbReference type="ARBA" id="ARBA00022679"/>
    </source>
</evidence>
<dbReference type="PROSITE" id="PS51678">
    <property type="entry name" value="SAM_MT_PRMT"/>
    <property type="match status" value="1"/>
</dbReference>
<name>A0AAU9FIN6_DROMD</name>
<feature type="domain" description="Methyltransferase" evidence="5">
    <location>
        <begin position="61"/>
        <end position="156"/>
    </location>
</feature>
<dbReference type="InterPro" id="IPR055135">
    <property type="entry name" value="PRMT_dom"/>
</dbReference>
<evidence type="ECO:0000259" key="6">
    <source>
        <dbReference type="Pfam" id="PF22528"/>
    </source>
</evidence>
<evidence type="ECO:0000313" key="7">
    <source>
        <dbReference type="EMBL" id="BFF95623.1"/>
    </source>
</evidence>
<dbReference type="InterPro" id="IPR029063">
    <property type="entry name" value="SAM-dependent_MTases_sf"/>
</dbReference>
<dbReference type="Gene3D" id="3.40.50.150">
    <property type="entry name" value="Vaccinia Virus protein VP39"/>
    <property type="match status" value="1"/>
</dbReference>
<dbReference type="SUPFAM" id="SSF53335">
    <property type="entry name" value="S-adenosyl-L-methionine-dependent methyltransferases"/>
    <property type="match status" value="1"/>
</dbReference>
<keyword evidence="8" id="KW-1185">Reference proteome</keyword>
<gene>
    <name evidence="7" type="ORF">DMAD_12986</name>
</gene>
<dbReference type="Proteomes" id="UP001500889">
    <property type="component" value="Chromosome U"/>
</dbReference>
<dbReference type="GO" id="GO:0005634">
    <property type="term" value="C:nucleus"/>
    <property type="evidence" value="ECO:0007669"/>
    <property type="project" value="TreeGrafter"/>
</dbReference>